<dbReference type="InParanoid" id="G4YY15"/>
<evidence type="ECO:0000313" key="1">
    <source>
        <dbReference type="EMBL" id="EGZ25718.1"/>
    </source>
</evidence>
<dbReference type="PANTHER" id="PTHR40866">
    <property type="entry name" value="BED-TYPE DOMAIN-CONTAINING PROTEIN"/>
    <property type="match status" value="1"/>
</dbReference>
<accession>G4YY15</accession>
<dbReference type="AlphaFoldDB" id="G4YY15"/>
<dbReference type="EMBL" id="JH159152">
    <property type="protein sequence ID" value="EGZ25718.1"/>
    <property type="molecule type" value="Genomic_DNA"/>
</dbReference>
<organism evidence="1 2">
    <name type="scientific">Phytophthora sojae (strain P6497)</name>
    <name type="common">Soybean stem and root rot agent</name>
    <name type="synonym">Phytophthora megasperma f. sp. glycines</name>
    <dbReference type="NCBI Taxonomy" id="1094619"/>
    <lineage>
        <taxon>Eukaryota</taxon>
        <taxon>Sar</taxon>
        <taxon>Stramenopiles</taxon>
        <taxon>Oomycota</taxon>
        <taxon>Peronosporomycetes</taxon>
        <taxon>Peronosporales</taxon>
        <taxon>Peronosporaceae</taxon>
        <taxon>Phytophthora</taxon>
    </lineage>
</organism>
<dbReference type="KEGG" id="psoj:PHYSODRAFT_326704"/>
<keyword evidence="2" id="KW-1185">Reference proteome</keyword>
<dbReference type="Proteomes" id="UP000002640">
    <property type="component" value="Unassembled WGS sequence"/>
</dbReference>
<reference evidence="1 2" key="1">
    <citation type="journal article" date="2006" name="Science">
        <title>Phytophthora genome sequences uncover evolutionary origins and mechanisms of pathogenesis.</title>
        <authorList>
            <person name="Tyler B.M."/>
            <person name="Tripathy S."/>
            <person name="Zhang X."/>
            <person name="Dehal P."/>
            <person name="Jiang R.H."/>
            <person name="Aerts A."/>
            <person name="Arredondo F.D."/>
            <person name="Baxter L."/>
            <person name="Bensasson D."/>
            <person name="Beynon J.L."/>
            <person name="Chapman J."/>
            <person name="Damasceno C.M."/>
            <person name="Dorrance A.E."/>
            <person name="Dou D."/>
            <person name="Dickerman A.W."/>
            <person name="Dubchak I.L."/>
            <person name="Garbelotto M."/>
            <person name="Gijzen M."/>
            <person name="Gordon S.G."/>
            <person name="Govers F."/>
            <person name="Grunwald N.J."/>
            <person name="Huang W."/>
            <person name="Ivors K.L."/>
            <person name="Jones R.W."/>
            <person name="Kamoun S."/>
            <person name="Krampis K."/>
            <person name="Lamour K.H."/>
            <person name="Lee M.K."/>
            <person name="McDonald W.H."/>
            <person name="Medina M."/>
            <person name="Meijer H.J."/>
            <person name="Nordberg E.K."/>
            <person name="Maclean D.J."/>
            <person name="Ospina-Giraldo M.D."/>
            <person name="Morris P.F."/>
            <person name="Phuntumart V."/>
            <person name="Putnam N.H."/>
            <person name="Rash S."/>
            <person name="Rose J.K."/>
            <person name="Sakihama Y."/>
            <person name="Salamov A.A."/>
            <person name="Savidor A."/>
            <person name="Scheuring C.F."/>
            <person name="Smith B.M."/>
            <person name="Sobral B.W."/>
            <person name="Terry A."/>
            <person name="Torto-Alalibo T.A."/>
            <person name="Win J."/>
            <person name="Xu Z."/>
            <person name="Zhang H."/>
            <person name="Grigoriev I.V."/>
            <person name="Rokhsar D.S."/>
            <person name="Boore J.L."/>
        </authorList>
    </citation>
    <scope>NUCLEOTIDE SEQUENCE [LARGE SCALE GENOMIC DNA]</scope>
    <source>
        <strain evidence="1 2">P6497</strain>
    </source>
</reference>
<protein>
    <recommendedName>
        <fullName evidence="3">DUF659 domain-containing protein</fullName>
    </recommendedName>
</protein>
<name>G4YY15_PHYSP</name>
<dbReference type="GeneID" id="20645480"/>
<dbReference type="STRING" id="1094619.G4YY15"/>
<evidence type="ECO:0008006" key="3">
    <source>
        <dbReference type="Google" id="ProtNLM"/>
    </source>
</evidence>
<dbReference type="PANTHER" id="PTHR40866:SF1">
    <property type="entry name" value="BED-TYPE DOMAIN-CONTAINING PROTEIN"/>
    <property type="match status" value="1"/>
</dbReference>
<evidence type="ECO:0000313" key="2">
    <source>
        <dbReference type="Proteomes" id="UP000002640"/>
    </source>
</evidence>
<gene>
    <name evidence="1" type="ORF">PHYSODRAFT_326704</name>
</gene>
<proteinExistence type="predicted"/>
<sequence length="351" mass="39248">MMNFPFAHVDNPVIRDALRIKPINKKTLLKRMVSLVGVVDVKVCDKLTGEKFVLVFGGFTDAAEHEIAIFDETSQTLSEHIAFPDLVLDHYGLHVANMIAIVADNMETKKAIAHRINVSMIVCAAHRFNLAVRQWIEPNMPIIKEMSSLMKRLKTRSGCDIEREEHEDDEANEVSSRDSSTGLRRIPLVYLIPSAGEQRKIAELLDEMTVFDVITTRLQRQDMTITTVRGTFDVVMEGHGAGIVKVQSGSEKTLLAAERKAVSRLLRSQHSTAPQPIDAPPTAFSKRNALRKALLLHGQEFRGIPAEEHERAYVETVMFYKLNRDIVTLGSVSVAIEDSDGAEYVVDSDDE</sequence>
<dbReference type="RefSeq" id="XP_009521006.1">
    <property type="nucleotide sequence ID" value="XM_009522711.1"/>
</dbReference>